<dbReference type="Pfam" id="PF23603">
    <property type="entry name" value="Ubiquitin_TPR1"/>
    <property type="match status" value="1"/>
</dbReference>
<accession>A0ABQ7ZVI3</accession>
<sequence length="83" mass="8924">MENKVLNGVSSAAVGLHCIGPVDKSHNLFDPDDLSTVMAAVTSLLSDGIHIGVLVRGKKARDENKSTTLYHRVVVRVEKIQAT</sequence>
<organism evidence="2 3">
    <name type="scientific">Brassica napus</name>
    <name type="common">Rape</name>
    <dbReference type="NCBI Taxonomy" id="3708"/>
    <lineage>
        <taxon>Eukaryota</taxon>
        <taxon>Viridiplantae</taxon>
        <taxon>Streptophyta</taxon>
        <taxon>Embryophyta</taxon>
        <taxon>Tracheophyta</taxon>
        <taxon>Spermatophyta</taxon>
        <taxon>Magnoliopsida</taxon>
        <taxon>eudicotyledons</taxon>
        <taxon>Gunneridae</taxon>
        <taxon>Pentapetalae</taxon>
        <taxon>rosids</taxon>
        <taxon>malvids</taxon>
        <taxon>Brassicales</taxon>
        <taxon>Brassicaceae</taxon>
        <taxon>Brassiceae</taxon>
        <taxon>Brassica</taxon>
    </lineage>
</organism>
<keyword evidence="3" id="KW-1185">Reference proteome</keyword>
<evidence type="ECO:0000313" key="2">
    <source>
        <dbReference type="EMBL" id="KAH0884247.1"/>
    </source>
</evidence>
<dbReference type="EMBL" id="JAGKQM010000014">
    <property type="protein sequence ID" value="KAH0884247.1"/>
    <property type="molecule type" value="Genomic_DNA"/>
</dbReference>
<feature type="domain" description="Telomere repeat-binding protein 1-6-like ubiquitin-like" evidence="1">
    <location>
        <begin position="36"/>
        <end position="66"/>
    </location>
</feature>
<comment type="caution">
    <text evidence="2">The sequence shown here is derived from an EMBL/GenBank/DDBJ whole genome shotgun (WGS) entry which is preliminary data.</text>
</comment>
<reference evidence="2 3" key="1">
    <citation type="submission" date="2021-05" db="EMBL/GenBank/DDBJ databases">
        <title>Genome Assembly of Synthetic Allotetraploid Brassica napus Reveals Homoeologous Exchanges between Subgenomes.</title>
        <authorList>
            <person name="Davis J.T."/>
        </authorList>
    </citation>
    <scope>NUCLEOTIDE SEQUENCE [LARGE SCALE GENOMIC DNA]</scope>
    <source>
        <strain evidence="3">cv. Da-Ae</strain>
        <tissue evidence="2">Seedling</tissue>
    </source>
</reference>
<name>A0ABQ7ZVI3_BRANA</name>
<evidence type="ECO:0000313" key="3">
    <source>
        <dbReference type="Proteomes" id="UP000824890"/>
    </source>
</evidence>
<dbReference type="InterPro" id="IPR057625">
    <property type="entry name" value="TPR1-6-like_ubiquitin"/>
</dbReference>
<protein>
    <recommendedName>
        <fullName evidence="1">Telomere repeat-binding protein 1-6-like ubiquitin-like domain-containing protein</fullName>
    </recommendedName>
</protein>
<gene>
    <name evidence="2" type="ORF">HID58_060343</name>
</gene>
<dbReference type="Proteomes" id="UP000824890">
    <property type="component" value="Unassembled WGS sequence"/>
</dbReference>
<proteinExistence type="predicted"/>
<evidence type="ECO:0000259" key="1">
    <source>
        <dbReference type="Pfam" id="PF23603"/>
    </source>
</evidence>